<keyword evidence="1" id="KW-0812">Transmembrane</keyword>
<keyword evidence="1" id="KW-1133">Transmembrane helix</keyword>
<evidence type="ECO:0000313" key="3">
    <source>
        <dbReference type="Proteomes" id="UP000244090"/>
    </source>
</evidence>
<protein>
    <submittedName>
        <fullName evidence="2">Uncharacterized protein</fullName>
    </submittedName>
</protein>
<dbReference type="EMBL" id="QBKT01000002">
    <property type="protein sequence ID" value="PTX62864.1"/>
    <property type="molecule type" value="Genomic_DNA"/>
</dbReference>
<sequence length="123" mass="13963">MIGIIIFILIGRKFYQLAAKYKQKLAWIYFIVGIASYYAGEVLAALVLLFYAEVTGDYESIASLSDAMLIVISIATGIITCYGAYQLLKKKWHKEYLEKERNKPKISDIGKSEEEIASNYNSF</sequence>
<dbReference type="AlphaFoldDB" id="A0A2T6C3I1"/>
<name>A0A2T6C3I1_9FLAO</name>
<keyword evidence="3" id="KW-1185">Reference proteome</keyword>
<gene>
    <name evidence="2" type="ORF">C8N46_102264</name>
</gene>
<feature type="transmembrane region" description="Helical" evidence="1">
    <location>
        <begin position="26"/>
        <end position="52"/>
    </location>
</feature>
<dbReference type="Proteomes" id="UP000244090">
    <property type="component" value="Unassembled WGS sequence"/>
</dbReference>
<evidence type="ECO:0000256" key="1">
    <source>
        <dbReference type="SAM" id="Phobius"/>
    </source>
</evidence>
<comment type="caution">
    <text evidence="2">The sequence shown here is derived from an EMBL/GenBank/DDBJ whole genome shotgun (WGS) entry which is preliminary data.</text>
</comment>
<accession>A0A2T6C3I1</accession>
<feature type="transmembrane region" description="Helical" evidence="1">
    <location>
        <begin position="64"/>
        <end position="85"/>
    </location>
</feature>
<proteinExistence type="predicted"/>
<organism evidence="2 3">
    <name type="scientific">Kordia periserrulae</name>
    <dbReference type="NCBI Taxonomy" id="701523"/>
    <lineage>
        <taxon>Bacteria</taxon>
        <taxon>Pseudomonadati</taxon>
        <taxon>Bacteroidota</taxon>
        <taxon>Flavobacteriia</taxon>
        <taxon>Flavobacteriales</taxon>
        <taxon>Flavobacteriaceae</taxon>
        <taxon>Kordia</taxon>
    </lineage>
</organism>
<evidence type="ECO:0000313" key="2">
    <source>
        <dbReference type="EMBL" id="PTX62864.1"/>
    </source>
</evidence>
<dbReference type="RefSeq" id="WP_108113843.1">
    <property type="nucleotide sequence ID" value="NZ_QBKT01000002.1"/>
</dbReference>
<dbReference type="OrthoDB" id="1449578at2"/>
<reference evidence="2 3" key="1">
    <citation type="submission" date="2018-04" db="EMBL/GenBank/DDBJ databases">
        <title>Genomic Encyclopedia of Archaeal and Bacterial Type Strains, Phase II (KMG-II): from individual species to whole genera.</title>
        <authorList>
            <person name="Goeker M."/>
        </authorList>
    </citation>
    <scope>NUCLEOTIDE SEQUENCE [LARGE SCALE GENOMIC DNA]</scope>
    <source>
        <strain evidence="2 3">DSM 25731</strain>
    </source>
</reference>
<keyword evidence="1" id="KW-0472">Membrane</keyword>